<feature type="region of interest" description="Disordered" evidence="1">
    <location>
        <begin position="120"/>
        <end position="145"/>
    </location>
</feature>
<dbReference type="OrthoDB" id="2155283at2759"/>
<protein>
    <recommendedName>
        <fullName evidence="2">SAM domain-containing protein</fullName>
    </recommendedName>
</protein>
<gene>
    <name evidence="3" type="ORF">SARC_07565</name>
</gene>
<dbReference type="Gene3D" id="1.10.150.50">
    <property type="entry name" value="Transcription Factor, Ets-1"/>
    <property type="match status" value="1"/>
</dbReference>
<name>A0A0L0FU04_9EUKA</name>
<evidence type="ECO:0000313" key="4">
    <source>
        <dbReference type="Proteomes" id="UP000054560"/>
    </source>
</evidence>
<evidence type="ECO:0000256" key="1">
    <source>
        <dbReference type="SAM" id="MobiDB-lite"/>
    </source>
</evidence>
<feature type="compositionally biased region" description="Polar residues" evidence="1">
    <location>
        <begin position="395"/>
        <end position="413"/>
    </location>
</feature>
<dbReference type="Pfam" id="PF00536">
    <property type="entry name" value="SAM_1"/>
    <property type="match status" value="1"/>
</dbReference>
<dbReference type="EMBL" id="KQ242204">
    <property type="protein sequence ID" value="KNC80056.1"/>
    <property type="molecule type" value="Genomic_DNA"/>
</dbReference>
<dbReference type="PROSITE" id="PS50105">
    <property type="entry name" value="SAM_DOMAIN"/>
    <property type="match status" value="1"/>
</dbReference>
<evidence type="ECO:0000259" key="2">
    <source>
        <dbReference type="PROSITE" id="PS50105"/>
    </source>
</evidence>
<accession>A0A0L0FU04</accession>
<keyword evidence="4" id="KW-1185">Reference proteome</keyword>
<dbReference type="InterPro" id="IPR001660">
    <property type="entry name" value="SAM"/>
</dbReference>
<dbReference type="RefSeq" id="XP_014153958.1">
    <property type="nucleotide sequence ID" value="XM_014298483.1"/>
</dbReference>
<feature type="domain" description="SAM" evidence="2">
    <location>
        <begin position="59"/>
        <end position="108"/>
    </location>
</feature>
<reference evidence="3 4" key="1">
    <citation type="submission" date="2011-02" db="EMBL/GenBank/DDBJ databases">
        <title>The Genome Sequence of Sphaeroforma arctica JP610.</title>
        <authorList>
            <consortium name="The Broad Institute Genome Sequencing Platform"/>
            <person name="Russ C."/>
            <person name="Cuomo C."/>
            <person name="Young S.K."/>
            <person name="Zeng Q."/>
            <person name="Gargeya S."/>
            <person name="Alvarado L."/>
            <person name="Berlin A."/>
            <person name="Chapman S.B."/>
            <person name="Chen Z."/>
            <person name="Freedman E."/>
            <person name="Gellesch M."/>
            <person name="Goldberg J."/>
            <person name="Griggs A."/>
            <person name="Gujja S."/>
            <person name="Heilman E."/>
            <person name="Heiman D."/>
            <person name="Howarth C."/>
            <person name="Mehta T."/>
            <person name="Neiman D."/>
            <person name="Pearson M."/>
            <person name="Roberts A."/>
            <person name="Saif S."/>
            <person name="Shea T."/>
            <person name="Shenoy N."/>
            <person name="Sisk P."/>
            <person name="Stolte C."/>
            <person name="Sykes S."/>
            <person name="White J."/>
            <person name="Yandava C."/>
            <person name="Burger G."/>
            <person name="Gray M.W."/>
            <person name="Holland P.W.H."/>
            <person name="King N."/>
            <person name="Lang F.B.F."/>
            <person name="Roger A.J."/>
            <person name="Ruiz-Trillo I."/>
            <person name="Haas B."/>
            <person name="Nusbaum C."/>
            <person name="Birren B."/>
        </authorList>
    </citation>
    <scope>NUCLEOTIDE SEQUENCE [LARGE SCALE GENOMIC DNA]</scope>
    <source>
        <strain evidence="3 4">JP610</strain>
    </source>
</reference>
<dbReference type="GeneID" id="25908069"/>
<dbReference type="SUPFAM" id="SSF47769">
    <property type="entry name" value="SAM/Pointed domain"/>
    <property type="match status" value="1"/>
</dbReference>
<feature type="region of interest" description="Disordered" evidence="1">
    <location>
        <begin position="383"/>
        <end position="429"/>
    </location>
</feature>
<dbReference type="InterPro" id="IPR013761">
    <property type="entry name" value="SAM/pointed_sf"/>
</dbReference>
<sequence length="453" mass="48799">MMQKSITRHSTMEPSKTFSDLNPCAPSFQISAEERRRNRYSVDCVDFSVLSTDAGAEGFLKYLRLKKYIPLLAEKGVSFLQLLAMNEKDLYELGIVADGPRMRLLKAIARYHLFQASKWDGEGSASADDTTGDLDSDTITSPASTPKNRAYIANVANGPGSMTTNGSFVDLHSAVQSIPATAYQFSGSASASTSTPVSRSSSQASLHAHMPASFVPNPGSVSQHPSSNGAAFMQASLQPVREVAIDSSGNTITWNIPFQSTTSANLLGMNDRFMNDQMQRKSSAPQVFGSLGNSTRDLPNMDVWRHQSRHDSLSVGNLHLTSGPGTGMGTGMSAMSGYGSCGLTDQSTTLLNSTRSSSSTIFSSRRRGSSLYLHKMWEDPNTELSAPRKSMVGESLNSSPVSQRYENDPSTSVSEEEHAGDGEGDEVDLTHGEGVYELQAQIVGNIIFDLVNE</sequence>
<evidence type="ECO:0000313" key="3">
    <source>
        <dbReference type="EMBL" id="KNC80056.1"/>
    </source>
</evidence>
<proteinExistence type="predicted"/>
<organism evidence="3 4">
    <name type="scientific">Sphaeroforma arctica JP610</name>
    <dbReference type="NCBI Taxonomy" id="667725"/>
    <lineage>
        <taxon>Eukaryota</taxon>
        <taxon>Ichthyosporea</taxon>
        <taxon>Ichthyophonida</taxon>
        <taxon>Sphaeroforma</taxon>
    </lineage>
</organism>
<dbReference type="AlphaFoldDB" id="A0A0L0FU04"/>
<dbReference type="Proteomes" id="UP000054560">
    <property type="component" value="Unassembled WGS sequence"/>
</dbReference>